<dbReference type="InterPro" id="IPR002550">
    <property type="entry name" value="CNNM"/>
</dbReference>
<dbReference type="RefSeq" id="WP_346753939.1">
    <property type="nucleotide sequence ID" value="NZ_JAUJEA010000009.1"/>
</dbReference>
<feature type="transmembrane region" description="Helical" evidence="8">
    <location>
        <begin position="81"/>
        <end position="104"/>
    </location>
</feature>
<dbReference type="CDD" id="cd04590">
    <property type="entry name" value="CBS_pair_CorC_HlyC_assoc"/>
    <property type="match status" value="1"/>
</dbReference>
<proteinExistence type="predicted"/>
<evidence type="ECO:0000256" key="7">
    <source>
        <dbReference type="PROSITE-ProRule" id="PRU01193"/>
    </source>
</evidence>
<feature type="transmembrane region" description="Helical" evidence="8">
    <location>
        <begin position="6"/>
        <end position="26"/>
    </location>
</feature>
<dbReference type="Pfam" id="PF00571">
    <property type="entry name" value="CBS"/>
    <property type="match status" value="1"/>
</dbReference>
<keyword evidence="5 7" id="KW-0472">Membrane</keyword>
<dbReference type="SUPFAM" id="SSF54631">
    <property type="entry name" value="CBS-domain pair"/>
    <property type="match status" value="1"/>
</dbReference>
<dbReference type="InterPro" id="IPR046342">
    <property type="entry name" value="CBS_dom_sf"/>
</dbReference>
<dbReference type="PROSITE" id="PS51371">
    <property type="entry name" value="CBS"/>
    <property type="match status" value="1"/>
</dbReference>
<dbReference type="InterPro" id="IPR000644">
    <property type="entry name" value="CBS_dom"/>
</dbReference>
<evidence type="ECO:0000259" key="9">
    <source>
        <dbReference type="PROSITE" id="PS51371"/>
    </source>
</evidence>
<feature type="domain" description="CBS" evidence="9">
    <location>
        <begin position="256"/>
        <end position="313"/>
    </location>
</feature>
<sequence>MNYVIVIFLVLLAGTFAGLTLALFSLNLTELERKIRIGNKEAEKVYTIRKKGNLLLCTLLLGNVASYTSMAVFLGSITGGVVAGITATALIFIFGEILPQAVFPRFALYIGARTSWLVKIFMVLFYPVAAPIAWILDKILGEELPVIWSKKELKEIIKYHEDSIKSPIDKDEEKIVLGALSFSDKRVRDVMIPAMEVYQISAVSLINERLLQEIKDKDFSRIPVYFQRHDNIIGVLLVKNLIGVDSTKRLMVQDLQTEQVIRVNINKKLDDLFNMFINQRMQIALVYNSRKQYVGIVTLEDILEEILRTEIEELA</sequence>
<dbReference type="PANTHER" id="PTHR12064:SF94">
    <property type="entry name" value="UNEXTENDED PROTEIN"/>
    <property type="match status" value="1"/>
</dbReference>
<feature type="transmembrane region" description="Helical" evidence="8">
    <location>
        <begin position="116"/>
        <end position="136"/>
    </location>
</feature>
<keyword evidence="2 7" id="KW-0812">Transmembrane</keyword>
<dbReference type="PROSITE" id="PS51846">
    <property type="entry name" value="CNNM"/>
    <property type="match status" value="1"/>
</dbReference>
<evidence type="ECO:0000256" key="3">
    <source>
        <dbReference type="ARBA" id="ARBA00022737"/>
    </source>
</evidence>
<keyword evidence="3" id="KW-0677">Repeat</keyword>
<comment type="subcellular location">
    <subcellularLocation>
        <location evidence="1">Membrane</location>
        <topology evidence="1">Multi-pass membrane protein</topology>
    </subcellularLocation>
</comment>
<evidence type="ECO:0000256" key="6">
    <source>
        <dbReference type="PROSITE-ProRule" id="PRU00703"/>
    </source>
</evidence>
<evidence type="ECO:0000313" key="11">
    <source>
        <dbReference type="EMBL" id="MDN5203915.1"/>
    </source>
</evidence>
<dbReference type="InterPro" id="IPR045095">
    <property type="entry name" value="ACDP"/>
</dbReference>
<accession>A0ABT8KT32</accession>
<keyword evidence="12" id="KW-1185">Reference proteome</keyword>
<evidence type="ECO:0000313" key="12">
    <source>
        <dbReference type="Proteomes" id="UP001172082"/>
    </source>
</evidence>
<dbReference type="EMBL" id="JAUJEA010000009">
    <property type="protein sequence ID" value="MDN5203915.1"/>
    <property type="molecule type" value="Genomic_DNA"/>
</dbReference>
<evidence type="ECO:0000256" key="8">
    <source>
        <dbReference type="SAM" id="Phobius"/>
    </source>
</evidence>
<keyword evidence="6" id="KW-0129">CBS domain</keyword>
<evidence type="ECO:0000256" key="1">
    <source>
        <dbReference type="ARBA" id="ARBA00004141"/>
    </source>
</evidence>
<dbReference type="InterPro" id="IPR044751">
    <property type="entry name" value="Ion_transp-like_CBS"/>
</dbReference>
<evidence type="ECO:0000256" key="2">
    <source>
        <dbReference type="ARBA" id="ARBA00022692"/>
    </source>
</evidence>
<evidence type="ECO:0000256" key="4">
    <source>
        <dbReference type="ARBA" id="ARBA00022989"/>
    </source>
</evidence>
<gene>
    <name evidence="11" type="ORF">QQ008_21160</name>
</gene>
<protein>
    <submittedName>
        <fullName evidence="11">CNNM domain-containing protein</fullName>
    </submittedName>
</protein>
<dbReference type="Pfam" id="PF01595">
    <property type="entry name" value="CNNM"/>
    <property type="match status" value="1"/>
</dbReference>
<organism evidence="11 12">
    <name type="scientific">Splendidivirga corallicola</name>
    <dbReference type="NCBI Taxonomy" id="3051826"/>
    <lineage>
        <taxon>Bacteria</taxon>
        <taxon>Pseudomonadati</taxon>
        <taxon>Bacteroidota</taxon>
        <taxon>Cytophagia</taxon>
        <taxon>Cytophagales</taxon>
        <taxon>Splendidivirgaceae</taxon>
        <taxon>Splendidivirga</taxon>
    </lineage>
</organism>
<dbReference type="Proteomes" id="UP001172082">
    <property type="component" value="Unassembled WGS sequence"/>
</dbReference>
<evidence type="ECO:0000259" key="10">
    <source>
        <dbReference type="PROSITE" id="PS51846"/>
    </source>
</evidence>
<evidence type="ECO:0000256" key="5">
    <source>
        <dbReference type="ARBA" id="ARBA00023136"/>
    </source>
</evidence>
<comment type="caution">
    <text evidence="11">The sequence shown here is derived from an EMBL/GenBank/DDBJ whole genome shotgun (WGS) entry which is preliminary data.</text>
</comment>
<feature type="transmembrane region" description="Helical" evidence="8">
    <location>
        <begin position="54"/>
        <end position="75"/>
    </location>
</feature>
<feature type="domain" description="CNNM transmembrane" evidence="10">
    <location>
        <begin position="1"/>
        <end position="172"/>
    </location>
</feature>
<dbReference type="PANTHER" id="PTHR12064">
    <property type="entry name" value="METAL TRANSPORTER CNNM"/>
    <property type="match status" value="1"/>
</dbReference>
<name>A0ABT8KT32_9BACT</name>
<dbReference type="Gene3D" id="3.10.580.10">
    <property type="entry name" value="CBS-domain"/>
    <property type="match status" value="1"/>
</dbReference>
<reference evidence="11" key="1">
    <citation type="submission" date="2023-06" db="EMBL/GenBank/DDBJ databases">
        <title>Genomic of Parafulvivirga corallium.</title>
        <authorList>
            <person name="Wang G."/>
        </authorList>
    </citation>
    <scope>NUCLEOTIDE SEQUENCE</scope>
    <source>
        <strain evidence="11">BMA10</strain>
    </source>
</reference>
<keyword evidence="4 7" id="KW-1133">Transmembrane helix</keyword>